<proteinExistence type="predicted"/>
<feature type="transmembrane region" description="Helical" evidence="1">
    <location>
        <begin position="155"/>
        <end position="176"/>
    </location>
</feature>
<evidence type="ECO:0000313" key="2">
    <source>
        <dbReference type="EMBL" id="ASJ01572.1"/>
    </source>
</evidence>
<name>A0A2Z2MAJ3_THEGO</name>
<keyword evidence="1" id="KW-0812">Transmembrane</keyword>
<keyword evidence="1" id="KW-0472">Membrane</keyword>
<dbReference type="EMBL" id="CP014855">
    <property type="protein sequence ID" value="ASJ01572.1"/>
    <property type="molecule type" value="Genomic_DNA"/>
</dbReference>
<organism evidence="2 3">
    <name type="scientific">Thermococcus gorgonarius</name>
    <dbReference type="NCBI Taxonomy" id="71997"/>
    <lineage>
        <taxon>Archaea</taxon>
        <taxon>Methanobacteriati</taxon>
        <taxon>Methanobacteriota</taxon>
        <taxon>Thermococci</taxon>
        <taxon>Thermococcales</taxon>
        <taxon>Thermococcaceae</taxon>
        <taxon>Thermococcus</taxon>
    </lineage>
</organism>
<feature type="transmembrane region" description="Helical" evidence="1">
    <location>
        <begin position="129"/>
        <end position="149"/>
    </location>
</feature>
<gene>
    <name evidence="2" type="ORF">A3K92_08805</name>
</gene>
<feature type="transmembrane region" description="Helical" evidence="1">
    <location>
        <begin position="62"/>
        <end position="80"/>
    </location>
</feature>
<keyword evidence="3" id="KW-1185">Reference proteome</keyword>
<reference evidence="2 3" key="1">
    <citation type="submission" date="2016-03" db="EMBL/GenBank/DDBJ databases">
        <title>Complete genome sequence of Thermococcus gorgonarius.</title>
        <authorList>
            <person name="Oger P.M."/>
        </authorList>
    </citation>
    <scope>NUCLEOTIDE SEQUENCE [LARGE SCALE GENOMIC DNA]</scope>
    <source>
        <strain evidence="2 3">W-12</strain>
    </source>
</reference>
<dbReference type="Proteomes" id="UP000250134">
    <property type="component" value="Chromosome"/>
</dbReference>
<feature type="transmembrane region" description="Helical" evidence="1">
    <location>
        <begin position="92"/>
        <end position="117"/>
    </location>
</feature>
<accession>A0A2Z2MAJ3</accession>
<keyword evidence="1" id="KW-1133">Transmembrane helix</keyword>
<feature type="transmembrane region" description="Helical" evidence="1">
    <location>
        <begin position="29"/>
        <end position="50"/>
    </location>
</feature>
<evidence type="ECO:0000256" key="1">
    <source>
        <dbReference type="SAM" id="Phobius"/>
    </source>
</evidence>
<protein>
    <submittedName>
        <fullName evidence="2">Uncharacterized protein</fullName>
    </submittedName>
</protein>
<feature type="transmembrane region" description="Helical" evidence="1">
    <location>
        <begin position="188"/>
        <end position="213"/>
    </location>
</feature>
<evidence type="ECO:0000313" key="3">
    <source>
        <dbReference type="Proteomes" id="UP000250134"/>
    </source>
</evidence>
<dbReference type="KEGG" id="tgg:A3K92_08805"/>
<dbReference type="AlphaFoldDB" id="A0A2Z2MAJ3"/>
<sequence length="226" mass="24212">MISLQFSLILILGWKRILKSKVQRTAITMNGNAVGLIILASIVGYLYYVIHNRKNFNTSQGNLLLILTASFLLGLLSNGFQKNIDGYVYGLSPVYTGLLFTALSFGEIGGIMAGIGAGVAEYFKSSDSIVFEIFFVAYVAGGFLAGRIARGDSSFSTLILGSVIGALAIMAIHYAYLLPVRGLKIGEAYVQTSPLLASVTTGVILGTGLAALFKKWDKWPEPIGKI</sequence>